<evidence type="ECO:0000256" key="10">
    <source>
        <dbReference type="ARBA" id="ARBA00023136"/>
    </source>
</evidence>
<evidence type="ECO:0000256" key="9">
    <source>
        <dbReference type="ARBA" id="ARBA00023128"/>
    </source>
</evidence>
<dbReference type="InterPro" id="IPR050635">
    <property type="entry name" value="ATPase_protein_8"/>
</dbReference>
<evidence type="ECO:0000256" key="2">
    <source>
        <dbReference type="ARBA" id="ARBA00008892"/>
    </source>
</evidence>
<dbReference type="GO" id="GO:0031966">
    <property type="term" value="C:mitochondrial membrane"/>
    <property type="evidence" value="ECO:0007669"/>
    <property type="project" value="UniProtKB-SubCell"/>
</dbReference>
<dbReference type="GO" id="GO:0015986">
    <property type="term" value="P:proton motive force-driven ATP synthesis"/>
    <property type="evidence" value="ECO:0007669"/>
    <property type="project" value="InterPro"/>
</dbReference>
<dbReference type="KEGG" id="cpic:18982998"/>
<dbReference type="GeneTree" id="ENSGT00730000112785"/>
<comment type="subcellular location">
    <subcellularLocation>
        <location evidence="1 12">Mitochondrion membrane</location>
        <topology evidence="1 12">Single-pass membrane protein</topology>
    </subcellularLocation>
</comment>
<geneLocation type="mitochondrion" evidence="14 15"/>
<dbReference type="RefSeq" id="YP_009022048.1">
    <property type="nucleotide sequence ID" value="NC_023890.1"/>
</dbReference>
<dbReference type="GO" id="GO:0015078">
    <property type="term" value="F:proton transmembrane transporter activity"/>
    <property type="evidence" value="ECO:0007669"/>
    <property type="project" value="InterPro"/>
</dbReference>
<reference evidence="14" key="1">
    <citation type="submission" date="2013-11" db="EMBL/GenBank/DDBJ databases">
        <authorList>
            <person name="Xia E.-H."/>
            <person name="Jiang J.-J."/>
        </authorList>
    </citation>
    <scope>NUCLEOTIDE SEQUENCE</scope>
</reference>
<dbReference type="AlphaFoldDB" id="A0A023J8A5"/>
<keyword evidence="9 12" id="KW-0496">Mitochondrion</keyword>
<dbReference type="Pfam" id="PF00895">
    <property type="entry name" value="ATP-synt_8"/>
    <property type="match status" value="1"/>
</dbReference>
<keyword evidence="10 13" id="KW-0472">Membrane</keyword>
<keyword evidence="8 12" id="KW-0406">Ion transport</keyword>
<reference evidence="15" key="3">
    <citation type="submission" date="2025-05" db="UniProtKB">
        <authorList>
            <consortium name="Ensembl"/>
        </authorList>
    </citation>
    <scope>IDENTIFICATION</scope>
</reference>
<keyword evidence="3 12" id="KW-0813">Transport</keyword>
<evidence type="ECO:0000256" key="8">
    <source>
        <dbReference type="ARBA" id="ARBA00023065"/>
    </source>
</evidence>
<keyword evidence="6 12" id="KW-0375">Hydrogen ion transport</keyword>
<dbReference type="OMA" id="MPQLNPN"/>
<evidence type="ECO:0000256" key="13">
    <source>
        <dbReference type="SAM" id="Phobius"/>
    </source>
</evidence>
<evidence type="ECO:0000256" key="11">
    <source>
        <dbReference type="ARBA" id="ARBA00023310"/>
    </source>
</evidence>
<sequence length="62" mass="7338">MPQLNTDPWFMILSSSWLMYILILQPKISSYLPTNDPTNKNNKTMHTNSWTWPWTQHSSINS</sequence>
<dbReference type="InterPro" id="IPR001421">
    <property type="entry name" value="ATP8_metazoa"/>
</dbReference>
<evidence type="ECO:0000313" key="15">
    <source>
        <dbReference type="Ensembl" id="ENSCPBP00000000006.1"/>
    </source>
</evidence>
<dbReference type="Proteomes" id="UP000694380">
    <property type="component" value="Unplaced"/>
</dbReference>
<dbReference type="PANTHER" id="PTHR39937:SF1">
    <property type="entry name" value="ATP SYNTHASE PROTEIN 8"/>
    <property type="match status" value="1"/>
</dbReference>
<feature type="transmembrane region" description="Helical" evidence="13">
    <location>
        <begin position="6"/>
        <end position="24"/>
    </location>
</feature>
<keyword evidence="11" id="KW-0066">ATP synthesis</keyword>
<dbReference type="PANTHER" id="PTHR39937">
    <property type="entry name" value="ATP SYNTHASE PROTEIN 8"/>
    <property type="match status" value="1"/>
</dbReference>
<dbReference type="Ensembl" id="ENSCPBT00000000022.1">
    <property type="protein sequence ID" value="ENSCPBP00000000006.1"/>
    <property type="gene ID" value="ENSCPBG00000000022.1"/>
</dbReference>
<evidence type="ECO:0000313" key="14">
    <source>
        <dbReference type="EMBL" id="AHH24974.1"/>
    </source>
</evidence>
<evidence type="ECO:0000256" key="12">
    <source>
        <dbReference type="RuleBase" id="RU003661"/>
    </source>
</evidence>
<evidence type="ECO:0000256" key="6">
    <source>
        <dbReference type="ARBA" id="ARBA00022781"/>
    </source>
</evidence>
<dbReference type="EMBL" id="KF874616">
    <property type="protein sequence ID" value="AHH24974.1"/>
    <property type="molecule type" value="Genomic_DNA"/>
</dbReference>
<keyword evidence="4 12" id="KW-0138">CF(0)</keyword>
<dbReference type="GO" id="GO:0045259">
    <property type="term" value="C:proton-transporting ATP synthase complex"/>
    <property type="evidence" value="ECO:0007669"/>
    <property type="project" value="UniProtKB-KW"/>
</dbReference>
<evidence type="ECO:0000256" key="7">
    <source>
        <dbReference type="ARBA" id="ARBA00022989"/>
    </source>
</evidence>
<name>A0A023J8A5_CHRPI</name>
<comment type="similarity">
    <text evidence="2 12">Belongs to the ATPase protein 8 family.</text>
</comment>
<evidence type="ECO:0000256" key="1">
    <source>
        <dbReference type="ARBA" id="ARBA00004304"/>
    </source>
</evidence>
<gene>
    <name evidence="14 15" type="primary">ATP8</name>
</gene>
<evidence type="ECO:0000313" key="16">
    <source>
        <dbReference type="Proteomes" id="UP000694380"/>
    </source>
</evidence>
<keyword evidence="7 13" id="KW-1133">Transmembrane helix</keyword>
<organism evidence="14">
    <name type="scientific">Chrysemys picta bellii</name>
    <name type="common">Western painted turtle</name>
    <name type="synonym">Emys bellii</name>
    <dbReference type="NCBI Taxonomy" id="8478"/>
    <lineage>
        <taxon>Eukaryota</taxon>
        <taxon>Metazoa</taxon>
        <taxon>Chordata</taxon>
        <taxon>Craniata</taxon>
        <taxon>Vertebrata</taxon>
        <taxon>Euteleostomi</taxon>
        <taxon>Archelosauria</taxon>
        <taxon>Testudinata</taxon>
        <taxon>Testudines</taxon>
        <taxon>Cryptodira</taxon>
        <taxon>Durocryptodira</taxon>
        <taxon>Testudinoidea</taxon>
        <taxon>Emydidae</taxon>
        <taxon>Chrysemys</taxon>
    </lineage>
</organism>
<evidence type="ECO:0000256" key="3">
    <source>
        <dbReference type="ARBA" id="ARBA00022448"/>
    </source>
</evidence>
<dbReference type="GeneID" id="18982998"/>
<dbReference type="CTD" id="4509"/>
<evidence type="ECO:0000256" key="4">
    <source>
        <dbReference type="ARBA" id="ARBA00022547"/>
    </source>
</evidence>
<evidence type="ECO:0000256" key="5">
    <source>
        <dbReference type="ARBA" id="ARBA00022692"/>
    </source>
</evidence>
<proteinExistence type="inferred from homology"/>
<accession>A0A023J8A5</accession>
<keyword evidence="5 12" id="KW-0812">Transmembrane</keyword>
<keyword evidence="16" id="KW-1185">Reference proteome</keyword>
<reference evidence="14" key="2">
    <citation type="journal article" date="2014" name="Mitochondrial DNA">
        <title>The complete mitochondrial genome of western painted turtle, Chrysemys picta bellii (Chrysemys, Emydidae).</title>
        <authorList>
            <person name="Jiang J.J."/>
            <person name="Xia E.H."/>
            <person name="Gao C.W."/>
            <person name="Gao L.Z."/>
        </authorList>
    </citation>
    <scope>NUCLEOTIDE SEQUENCE</scope>
</reference>
<protein>
    <recommendedName>
        <fullName evidence="12">ATP synthase complex subunit 8</fullName>
    </recommendedName>
</protein>